<dbReference type="Gene3D" id="3.40.50.10490">
    <property type="entry name" value="Glucose-6-phosphate isomerase like protein, domain 1"/>
    <property type="match status" value="2"/>
</dbReference>
<feature type="domain" description="SIS" evidence="2">
    <location>
        <begin position="205"/>
        <end position="344"/>
    </location>
</feature>
<name>A0ABP4EY95_9ACTN</name>
<dbReference type="InterPro" id="IPR001347">
    <property type="entry name" value="SIS_dom"/>
</dbReference>
<sequence>MAAKKEECVNGTTAATMPGHRMRAEMAEQPERVRAALRGALERADDLAPLVAAARQVLLLGRGSSRSASTYAAEAFRSLAGVPACVMSPAHLAWSASGDLHGSLVVAVSQSGESTEILAGAQAAVERGADLVVVTNSPDSTLAGLVPEQRRLLFLAGREVAVPATKSFTTSLACLLGIAAAGRPELLSEAADAVPDLMSTVLDDEASRIDVAAASDFVCAGEGYAEAVGEEGAIKLRETLSRPVAVFETSEFLHGSVNSVSDRTAVLLAASDHVGERLGEQAVTEAALRGAHTVTVSAADRSTAAQHVRLPATPSHWAPFLAVLPLQRAAHDAALAQGADPDTPAGLTKVTRIASVAGAGAS</sequence>
<evidence type="ECO:0000259" key="2">
    <source>
        <dbReference type="PROSITE" id="PS51464"/>
    </source>
</evidence>
<organism evidence="3 4">
    <name type="scientific">Nocardioides aquiterrae</name>
    <dbReference type="NCBI Taxonomy" id="203799"/>
    <lineage>
        <taxon>Bacteria</taxon>
        <taxon>Bacillati</taxon>
        <taxon>Actinomycetota</taxon>
        <taxon>Actinomycetes</taxon>
        <taxon>Propionibacteriales</taxon>
        <taxon>Nocardioidaceae</taxon>
        <taxon>Nocardioides</taxon>
    </lineage>
</organism>
<protein>
    <submittedName>
        <fullName evidence="3">SIS domain-containing protein</fullName>
    </submittedName>
</protein>
<dbReference type="Pfam" id="PF01380">
    <property type="entry name" value="SIS"/>
    <property type="match status" value="2"/>
</dbReference>
<evidence type="ECO:0000313" key="3">
    <source>
        <dbReference type="EMBL" id="GAA1136412.1"/>
    </source>
</evidence>
<dbReference type="PANTHER" id="PTHR10937:SF8">
    <property type="entry name" value="AMINOTRANSFERASE-RELATED"/>
    <property type="match status" value="1"/>
</dbReference>
<dbReference type="CDD" id="cd05009">
    <property type="entry name" value="SIS_GlmS_GlmD_2"/>
    <property type="match status" value="1"/>
</dbReference>
<feature type="domain" description="SIS" evidence="2">
    <location>
        <begin position="47"/>
        <end position="188"/>
    </location>
</feature>
<dbReference type="Proteomes" id="UP001499979">
    <property type="component" value="Unassembled WGS sequence"/>
</dbReference>
<dbReference type="PROSITE" id="PS51464">
    <property type="entry name" value="SIS"/>
    <property type="match status" value="2"/>
</dbReference>
<reference evidence="4" key="1">
    <citation type="journal article" date="2019" name="Int. J. Syst. Evol. Microbiol.">
        <title>The Global Catalogue of Microorganisms (GCM) 10K type strain sequencing project: providing services to taxonomists for standard genome sequencing and annotation.</title>
        <authorList>
            <consortium name="The Broad Institute Genomics Platform"/>
            <consortium name="The Broad Institute Genome Sequencing Center for Infectious Disease"/>
            <person name="Wu L."/>
            <person name="Ma J."/>
        </authorList>
    </citation>
    <scope>NUCLEOTIDE SEQUENCE [LARGE SCALE GENOMIC DNA]</scope>
    <source>
        <strain evidence="4">JCM 11813</strain>
    </source>
</reference>
<dbReference type="InterPro" id="IPR046348">
    <property type="entry name" value="SIS_dom_sf"/>
</dbReference>
<gene>
    <name evidence="3" type="ORF">GCM10009606_15650</name>
</gene>
<dbReference type="PANTHER" id="PTHR10937">
    <property type="entry name" value="GLUCOSAMINE--FRUCTOSE-6-PHOSPHATE AMINOTRANSFERASE, ISOMERIZING"/>
    <property type="match status" value="1"/>
</dbReference>
<evidence type="ECO:0000313" key="4">
    <source>
        <dbReference type="Proteomes" id="UP001499979"/>
    </source>
</evidence>
<keyword evidence="4" id="KW-1185">Reference proteome</keyword>
<proteinExistence type="predicted"/>
<dbReference type="InterPro" id="IPR035466">
    <property type="entry name" value="GlmS/AgaS_SIS"/>
</dbReference>
<keyword evidence="1" id="KW-0677">Repeat</keyword>
<dbReference type="EMBL" id="BAAAJE010000006">
    <property type="protein sequence ID" value="GAA1136412.1"/>
    <property type="molecule type" value="Genomic_DNA"/>
</dbReference>
<dbReference type="InterPro" id="IPR035490">
    <property type="entry name" value="GlmS/FrlB_SIS"/>
</dbReference>
<comment type="caution">
    <text evidence="3">The sequence shown here is derived from an EMBL/GenBank/DDBJ whole genome shotgun (WGS) entry which is preliminary data.</text>
</comment>
<dbReference type="SUPFAM" id="SSF53697">
    <property type="entry name" value="SIS domain"/>
    <property type="match status" value="1"/>
</dbReference>
<accession>A0ABP4EY95</accession>
<evidence type="ECO:0000256" key="1">
    <source>
        <dbReference type="ARBA" id="ARBA00022737"/>
    </source>
</evidence>
<dbReference type="CDD" id="cd05008">
    <property type="entry name" value="SIS_GlmS_GlmD_1"/>
    <property type="match status" value="1"/>
</dbReference>